<reference evidence="2 3" key="1">
    <citation type="submission" date="2013-01" db="EMBL/GenBank/DDBJ databases">
        <authorList>
            <person name="Bench S."/>
        </authorList>
    </citation>
    <scope>NUCLEOTIDE SEQUENCE [LARGE SCALE GENOMIC DNA]</scope>
    <source>
        <strain evidence="2 3">WH 0402</strain>
    </source>
</reference>
<protein>
    <submittedName>
        <fullName evidence="2">COG2026: Cytotoxic translational repressor of toxin-antitoxin stability system</fullName>
    </submittedName>
</protein>
<dbReference type="AlphaFoldDB" id="T2JS02"/>
<organism evidence="2 3">
    <name type="scientific">Crocosphaera watsonii WH 0402</name>
    <dbReference type="NCBI Taxonomy" id="1284629"/>
    <lineage>
        <taxon>Bacteria</taxon>
        <taxon>Bacillati</taxon>
        <taxon>Cyanobacteriota</taxon>
        <taxon>Cyanophyceae</taxon>
        <taxon>Oscillatoriophycideae</taxon>
        <taxon>Chroococcales</taxon>
        <taxon>Aphanothecaceae</taxon>
        <taxon>Crocosphaera</taxon>
    </lineage>
</organism>
<dbReference type="Proteomes" id="UP000018130">
    <property type="component" value="Unassembled WGS sequence"/>
</dbReference>
<dbReference type="Gene3D" id="3.30.2310.20">
    <property type="entry name" value="RelE-like"/>
    <property type="match status" value="1"/>
</dbReference>
<comment type="caution">
    <text evidence="2">The sequence shown here is derived from an EMBL/GenBank/DDBJ whole genome shotgun (WGS) entry which is preliminary data.</text>
</comment>
<keyword evidence="1" id="KW-1277">Toxin-antitoxin system</keyword>
<dbReference type="InterPro" id="IPR007712">
    <property type="entry name" value="RelE/ParE_toxin"/>
</dbReference>
<dbReference type="RefSeq" id="WP_048326778.1">
    <property type="nucleotide sequence ID" value="NZ_CAQN01000821.1"/>
</dbReference>
<evidence type="ECO:0000256" key="1">
    <source>
        <dbReference type="ARBA" id="ARBA00022649"/>
    </source>
</evidence>
<proteinExistence type="predicted"/>
<accession>T2JS02</accession>
<gene>
    <name evidence="2" type="ORF">CWATWH0402_2050</name>
</gene>
<dbReference type="Pfam" id="PF05016">
    <property type="entry name" value="ParE_toxin"/>
    <property type="match status" value="1"/>
</dbReference>
<dbReference type="InterPro" id="IPR035093">
    <property type="entry name" value="RelE/ParE_toxin_dom_sf"/>
</dbReference>
<evidence type="ECO:0000313" key="2">
    <source>
        <dbReference type="EMBL" id="CCQ68653.1"/>
    </source>
</evidence>
<evidence type="ECO:0000313" key="3">
    <source>
        <dbReference type="Proteomes" id="UP000018130"/>
    </source>
</evidence>
<dbReference type="SUPFAM" id="SSF143011">
    <property type="entry name" value="RelE-like"/>
    <property type="match status" value="1"/>
</dbReference>
<sequence length="96" mass="10908">MAKLDGLETVLDFLKGLQPKIAAQIAKKALSLNIEPLPNDSKQLKGYSHYYRVDSGEYRIIYHFNPEQDLVEVILVGKRNDDEVYKKIGASSQIRT</sequence>
<reference evidence="2 3" key="2">
    <citation type="submission" date="2013-09" db="EMBL/GenBank/DDBJ databases">
        <title>Whole genome comparison of six Crocosphaera watsonii strains with differing phenotypes.</title>
        <authorList>
            <person name="Bench S.R."/>
            <person name="Heller P."/>
            <person name="Frank I."/>
            <person name="Arciniega M."/>
            <person name="Shilova I.N."/>
            <person name="Zehr J.P."/>
        </authorList>
    </citation>
    <scope>NUCLEOTIDE SEQUENCE [LARGE SCALE GENOMIC DNA]</scope>
    <source>
        <strain evidence="2 3">WH 0402</strain>
    </source>
</reference>
<name>T2JS02_CROWT</name>
<dbReference type="EMBL" id="CAQN01000821">
    <property type="protein sequence ID" value="CCQ68653.1"/>
    <property type="molecule type" value="Genomic_DNA"/>
</dbReference>